<accession>K5WLW6</accession>
<evidence type="ECO:0000313" key="4">
    <source>
        <dbReference type="Proteomes" id="UP000008370"/>
    </source>
</evidence>
<dbReference type="RefSeq" id="XP_007389870.1">
    <property type="nucleotide sequence ID" value="XM_007389808.1"/>
</dbReference>
<dbReference type="PANTHER" id="PTHR10039">
    <property type="entry name" value="AMELOGENIN"/>
    <property type="match status" value="1"/>
</dbReference>
<dbReference type="AlphaFoldDB" id="K5WLW6"/>
<keyword evidence="1" id="KW-0677">Repeat</keyword>
<dbReference type="HOGENOM" id="CLU_1726689_0_0_1"/>
<dbReference type="Proteomes" id="UP000008370">
    <property type="component" value="Unassembled WGS sequence"/>
</dbReference>
<dbReference type="PANTHER" id="PTHR10039:SF14">
    <property type="entry name" value="NACHT DOMAIN-CONTAINING PROTEIN"/>
    <property type="match status" value="1"/>
</dbReference>
<name>K5WLW6_PHACS</name>
<dbReference type="Pfam" id="PF24883">
    <property type="entry name" value="NPHP3_N"/>
    <property type="match status" value="1"/>
</dbReference>
<gene>
    <name evidence="3" type="ORF">PHACADRAFT_246343</name>
</gene>
<proteinExistence type="predicted"/>
<evidence type="ECO:0000256" key="1">
    <source>
        <dbReference type="ARBA" id="ARBA00022737"/>
    </source>
</evidence>
<feature type="domain" description="Nephrocystin 3-like N-terminal" evidence="2">
    <location>
        <begin position="8"/>
        <end position="123"/>
    </location>
</feature>
<evidence type="ECO:0000259" key="2">
    <source>
        <dbReference type="Pfam" id="PF24883"/>
    </source>
</evidence>
<dbReference type="STRING" id="650164.K5WLW6"/>
<protein>
    <recommendedName>
        <fullName evidence="2">Nephrocystin 3-like N-terminal domain-containing protein</fullName>
    </recommendedName>
</protein>
<dbReference type="GeneID" id="18913788"/>
<keyword evidence="4" id="KW-1185">Reference proteome</keyword>
<dbReference type="InParanoid" id="K5WLW6"/>
<dbReference type="OrthoDB" id="3228837at2759"/>
<reference evidence="3 4" key="1">
    <citation type="journal article" date="2012" name="BMC Genomics">
        <title>Comparative genomics of the white-rot fungi, Phanerochaete carnosa and P. chrysosporium, to elucidate the genetic basis of the distinct wood types they colonize.</title>
        <authorList>
            <person name="Suzuki H."/>
            <person name="MacDonald J."/>
            <person name="Syed K."/>
            <person name="Salamov A."/>
            <person name="Hori C."/>
            <person name="Aerts A."/>
            <person name="Henrissat B."/>
            <person name="Wiebenga A."/>
            <person name="vanKuyk P.A."/>
            <person name="Barry K."/>
            <person name="Lindquist E."/>
            <person name="LaButti K."/>
            <person name="Lapidus A."/>
            <person name="Lucas S."/>
            <person name="Coutinho P."/>
            <person name="Gong Y."/>
            <person name="Samejima M."/>
            <person name="Mahadevan R."/>
            <person name="Abou-Zaid M."/>
            <person name="de Vries R.P."/>
            <person name="Igarashi K."/>
            <person name="Yadav J.S."/>
            <person name="Grigoriev I.V."/>
            <person name="Master E.R."/>
        </authorList>
    </citation>
    <scope>NUCLEOTIDE SEQUENCE [LARGE SCALE GENOMIC DNA]</scope>
    <source>
        <strain evidence="3 4">HHB-10118-sp</strain>
    </source>
</reference>
<dbReference type="KEGG" id="pco:PHACADRAFT_246343"/>
<dbReference type="InterPro" id="IPR056884">
    <property type="entry name" value="NPHP3-like_N"/>
</dbReference>
<evidence type="ECO:0000313" key="3">
    <source>
        <dbReference type="EMBL" id="EKM60410.1"/>
    </source>
</evidence>
<dbReference type="EMBL" id="JH930468">
    <property type="protein sequence ID" value="EKM60410.1"/>
    <property type="molecule type" value="Genomic_DNA"/>
</dbReference>
<feature type="non-terminal residue" evidence="3">
    <location>
        <position position="1"/>
    </location>
</feature>
<sequence length="152" mass="17250">VKFSPRLGASFFFARGGGDLEDAHLFFPTLTYQLALSRRTLRPHIAHAAQEYLQPDGERQMHHAFERLQSALRAALTIDQPPTFLVVDGIDECRDTHLVPDLLQYLLVLVRQLPWLYVLVASRPEPRILSVLASSSSANVVHHIRLEDMLED</sequence>
<organism evidence="3 4">
    <name type="scientific">Phanerochaete carnosa (strain HHB-10118-sp)</name>
    <name type="common">White-rot fungus</name>
    <name type="synonym">Peniophora carnosa</name>
    <dbReference type="NCBI Taxonomy" id="650164"/>
    <lineage>
        <taxon>Eukaryota</taxon>
        <taxon>Fungi</taxon>
        <taxon>Dikarya</taxon>
        <taxon>Basidiomycota</taxon>
        <taxon>Agaricomycotina</taxon>
        <taxon>Agaricomycetes</taxon>
        <taxon>Polyporales</taxon>
        <taxon>Phanerochaetaceae</taxon>
        <taxon>Phanerochaete</taxon>
    </lineage>
</organism>